<gene>
    <name evidence="2" type="ORF">Pla52n_66620</name>
</gene>
<accession>A0A5C5ZVP1</accession>
<evidence type="ECO:0000256" key="1">
    <source>
        <dbReference type="SAM" id="MobiDB-lite"/>
    </source>
</evidence>
<dbReference type="EMBL" id="SJPN01000018">
    <property type="protein sequence ID" value="TWT91250.1"/>
    <property type="molecule type" value="Genomic_DNA"/>
</dbReference>
<comment type="caution">
    <text evidence="2">The sequence shown here is derived from an EMBL/GenBank/DDBJ whole genome shotgun (WGS) entry which is preliminary data.</text>
</comment>
<evidence type="ECO:0000313" key="3">
    <source>
        <dbReference type="Proteomes" id="UP000320176"/>
    </source>
</evidence>
<organism evidence="2 3">
    <name type="scientific">Stieleria varia</name>
    <dbReference type="NCBI Taxonomy" id="2528005"/>
    <lineage>
        <taxon>Bacteria</taxon>
        <taxon>Pseudomonadati</taxon>
        <taxon>Planctomycetota</taxon>
        <taxon>Planctomycetia</taxon>
        <taxon>Pirellulales</taxon>
        <taxon>Pirellulaceae</taxon>
        <taxon>Stieleria</taxon>
    </lineage>
</organism>
<dbReference type="AlphaFoldDB" id="A0A5C5ZVP1"/>
<protein>
    <submittedName>
        <fullName evidence="2">Uncharacterized protein</fullName>
    </submittedName>
</protein>
<dbReference type="Proteomes" id="UP000320176">
    <property type="component" value="Unassembled WGS sequence"/>
</dbReference>
<keyword evidence="3" id="KW-1185">Reference proteome</keyword>
<sequence>MSAAQNIREWTLTLLRKNRRSVRLSQNSKKFPSPFQVRRTLWKQSHPESDDPLEADSQSPLEESTTKEPHDYRCKKCNGLVDPAGQLEGSLTVSLLAVAHWVVTWQQAQATTTQVVPHWRRALAAVIGQRISMPSKNAFINGMRSGLIQPDAHWLSLIEQAIELVSEEVEWPEATARPP</sequence>
<evidence type="ECO:0000313" key="2">
    <source>
        <dbReference type="EMBL" id="TWT91250.1"/>
    </source>
</evidence>
<name>A0A5C5ZVP1_9BACT</name>
<proteinExistence type="predicted"/>
<feature type="region of interest" description="Disordered" evidence="1">
    <location>
        <begin position="21"/>
        <end position="70"/>
    </location>
</feature>
<reference evidence="2 3" key="1">
    <citation type="submission" date="2019-02" db="EMBL/GenBank/DDBJ databases">
        <title>Deep-cultivation of Planctomycetes and their phenomic and genomic characterization uncovers novel biology.</title>
        <authorList>
            <person name="Wiegand S."/>
            <person name="Jogler M."/>
            <person name="Boedeker C."/>
            <person name="Pinto D."/>
            <person name="Vollmers J."/>
            <person name="Rivas-Marin E."/>
            <person name="Kohn T."/>
            <person name="Peeters S.H."/>
            <person name="Heuer A."/>
            <person name="Rast P."/>
            <person name="Oberbeckmann S."/>
            <person name="Bunk B."/>
            <person name="Jeske O."/>
            <person name="Meyerdierks A."/>
            <person name="Storesund J.E."/>
            <person name="Kallscheuer N."/>
            <person name="Luecker S."/>
            <person name="Lage O.M."/>
            <person name="Pohl T."/>
            <person name="Merkel B.J."/>
            <person name="Hornburger P."/>
            <person name="Mueller R.-W."/>
            <person name="Bruemmer F."/>
            <person name="Labrenz M."/>
            <person name="Spormann A.M."/>
            <person name="Op Den Camp H."/>
            <person name="Overmann J."/>
            <person name="Amann R."/>
            <person name="Jetten M.S.M."/>
            <person name="Mascher T."/>
            <person name="Medema M.H."/>
            <person name="Devos D.P."/>
            <person name="Kaster A.-K."/>
            <person name="Ovreas L."/>
            <person name="Rohde M."/>
            <person name="Galperin M.Y."/>
            <person name="Jogler C."/>
        </authorList>
    </citation>
    <scope>NUCLEOTIDE SEQUENCE [LARGE SCALE GENOMIC DNA]</scope>
    <source>
        <strain evidence="2 3">Pla52n</strain>
    </source>
</reference>